<evidence type="ECO:0000256" key="2">
    <source>
        <dbReference type="ARBA" id="ARBA00022525"/>
    </source>
</evidence>
<dbReference type="GO" id="GO:0006508">
    <property type="term" value="P:proteolysis"/>
    <property type="evidence" value="ECO:0007669"/>
    <property type="project" value="TreeGrafter"/>
</dbReference>
<evidence type="ECO:0000256" key="1">
    <source>
        <dbReference type="ARBA" id="ARBA00004613"/>
    </source>
</evidence>
<dbReference type="Pfam" id="PF00090">
    <property type="entry name" value="TSP_1"/>
    <property type="match status" value="1"/>
</dbReference>
<dbReference type="PRINTS" id="PR01857">
    <property type="entry name" value="ADAMTSFAMILY"/>
</dbReference>
<name>A0A8C9T272_SCLFO</name>
<evidence type="ECO:0000256" key="3">
    <source>
        <dbReference type="ARBA" id="ARBA00023157"/>
    </source>
</evidence>
<organism evidence="7 8">
    <name type="scientific">Scleropages formosus</name>
    <name type="common">Asian bonytongue</name>
    <name type="synonym">Osteoglossum formosum</name>
    <dbReference type="NCBI Taxonomy" id="113540"/>
    <lineage>
        <taxon>Eukaryota</taxon>
        <taxon>Metazoa</taxon>
        <taxon>Chordata</taxon>
        <taxon>Craniata</taxon>
        <taxon>Vertebrata</taxon>
        <taxon>Euteleostomi</taxon>
        <taxon>Actinopterygii</taxon>
        <taxon>Neopterygii</taxon>
        <taxon>Teleostei</taxon>
        <taxon>Osteoglossocephala</taxon>
        <taxon>Osteoglossomorpha</taxon>
        <taxon>Osteoglossiformes</taxon>
        <taxon>Osteoglossidae</taxon>
        <taxon>Scleropages</taxon>
    </lineage>
</organism>
<evidence type="ECO:0000256" key="5">
    <source>
        <dbReference type="SAM" id="SignalP"/>
    </source>
</evidence>
<dbReference type="Gene3D" id="2.20.100.10">
    <property type="entry name" value="Thrombospondin type-1 (TSP1) repeat"/>
    <property type="match status" value="1"/>
</dbReference>
<dbReference type="OrthoDB" id="5948003at2759"/>
<reference evidence="7" key="3">
    <citation type="submission" date="2025-09" db="UniProtKB">
        <authorList>
            <consortium name="Ensembl"/>
        </authorList>
    </citation>
    <scope>IDENTIFICATION</scope>
</reference>
<accession>A0A8C9T272</accession>
<dbReference type="InterPro" id="IPR045371">
    <property type="entry name" value="ADAMTS_CR_3"/>
</dbReference>
<dbReference type="GeneTree" id="ENSGT00940000161018"/>
<proteinExistence type="predicted"/>
<reference evidence="7 8" key="1">
    <citation type="submission" date="2019-04" db="EMBL/GenBank/DDBJ databases">
        <authorList>
            <consortium name="Wellcome Sanger Institute Data Sharing"/>
        </authorList>
    </citation>
    <scope>NUCLEOTIDE SEQUENCE [LARGE SCALE GENOMIC DNA]</scope>
</reference>
<protein>
    <recommendedName>
        <fullName evidence="6">ADAMTS/ADAMTS-like cysteine-rich domain-containing protein</fullName>
    </recommendedName>
</protein>
<dbReference type="GO" id="GO:0004222">
    <property type="term" value="F:metalloendopeptidase activity"/>
    <property type="evidence" value="ECO:0007669"/>
    <property type="project" value="TreeGrafter"/>
</dbReference>
<dbReference type="InterPro" id="IPR000884">
    <property type="entry name" value="TSP1_rpt"/>
</dbReference>
<dbReference type="GO" id="GO:0031012">
    <property type="term" value="C:extracellular matrix"/>
    <property type="evidence" value="ECO:0007669"/>
    <property type="project" value="TreeGrafter"/>
</dbReference>
<keyword evidence="8" id="KW-1185">Reference proteome</keyword>
<dbReference type="GO" id="GO:0030198">
    <property type="term" value="P:extracellular matrix organization"/>
    <property type="evidence" value="ECO:0007669"/>
    <property type="project" value="InterPro"/>
</dbReference>
<evidence type="ECO:0000259" key="6">
    <source>
        <dbReference type="Pfam" id="PF19236"/>
    </source>
</evidence>
<reference evidence="7" key="2">
    <citation type="submission" date="2025-08" db="UniProtKB">
        <authorList>
            <consortium name="Ensembl"/>
        </authorList>
    </citation>
    <scope>IDENTIFICATION</scope>
</reference>
<dbReference type="InterPro" id="IPR013273">
    <property type="entry name" value="ADAMTS/ADAMTS-like"/>
</dbReference>
<dbReference type="PANTHER" id="PTHR13723:SF197">
    <property type="entry name" value="A DISINTEGRIN AND METALLOPROTEINASE WITH THROMBOSPONDIN MOTIFS 19"/>
    <property type="match status" value="1"/>
</dbReference>
<sequence length="198" mass="21246">ISCFKNSPPSHPTTRLLFLVLCASGTAQPVNTIGQWSAWGPWGPCSRTCGTGIDTRQLRRQCLPSVRYRTTVPFPCSIHSRRHSSTSAHTQNRSQVSFPPTPERPCTLFCSTSGKEQPVLLADKVLDGTRCGPQESGVCANGTCQKVGCDAILGSLASEDHCGVCNGNGKSCKVIKGLSRCKRNLENSLCALTIPRNA</sequence>
<comment type="subcellular location">
    <subcellularLocation>
        <location evidence="1">Secreted</location>
    </subcellularLocation>
</comment>
<evidence type="ECO:0000256" key="4">
    <source>
        <dbReference type="SAM" id="MobiDB-lite"/>
    </source>
</evidence>
<dbReference type="InterPro" id="IPR050439">
    <property type="entry name" value="ADAMTS_ADAMTS-like"/>
</dbReference>
<dbReference type="InterPro" id="IPR036383">
    <property type="entry name" value="TSP1_rpt_sf"/>
</dbReference>
<keyword evidence="2" id="KW-0964">Secreted</keyword>
<dbReference type="GO" id="GO:0005576">
    <property type="term" value="C:extracellular region"/>
    <property type="evidence" value="ECO:0007669"/>
    <property type="project" value="UniProtKB-SubCell"/>
</dbReference>
<feature type="chain" id="PRO_5034984355" description="ADAMTS/ADAMTS-like cysteine-rich domain-containing protein" evidence="5">
    <location>
        <begin position="28"/>
        <end position="198"/>
    </location>
</feature>
<dbReference type="SMART" id="SM00209">
    <property type="entry name" value="TSP1"/>
    <property type="match status" value="1"/>
</dbReference>
<feature type="signal peptide" evidence="5">
    <location>
        <begin position="1"/>
        <end position="27"/>
    </location>
</feature>
<dbReference type="Proteomes" id="UP000694397">
    <property type="component" value="Chromosome 6"/>
</dbReference>
<dbReference type="PROSITE" id="PS50092">
    <property type="entry name" value="TSP1"/>
    <property type="match status" value="1"/>
</dbReference>
<feature type="region of interest" description="Disordered" evidence="4">
    <location>
        <begin position="81"/>
        <end position="100"/>
    </location>
</feature>
<dbReference type="SUPFAM" id="SSF82895">
    <property type="entry name" value="TSP-1 type 1 repeat"/>
    <property type="match status" value="1"/>
</dbReference>
<evidence type="ECO:0000313" key="8">
    <source>
        <dbReference type="Proteomes" id="UP000694397"/>
    </source>
</evidence>
<dbReference type="PANTHER" id="PTHR13723">
    <property type="entry name" value="ADAMTS A DISINTEGRIN AND METALLOPROTEASE WITH THROMBOSPONDIN MOTIFS PROTEASE"/>
    <property type="match status" value="1"/>
</dbReference>
<feature type="domain" description="ADAMTS/ADAMTS-like cysteine-rich" evidence="6">
    <location>
        <begin position="106"/>
        <end position="172"/>
    </location>
</feature>
<evidence type="ECO:0000313" key="7">
    <source>
        <dbReference type="Ensembl" id="ENSSFOP00015042022.1"/>
    </source>
</evidence>
<dbReference type="Pfam" id="PF19236">
    <property type="entry name" value="ADAMTS_CR_3"/>
    <property type="match status" value="1"/>
</dbReference>
<dbReference type="Ensembl" id="ENSSFOT00015038958.1">
    <property type="protein sequence ID" value="ENSSFOP00015042022.1"/>
    <property type="gene ID" value="ENSSFOG00015031873.1"/>
</dbReference>
<keyword evidence="5" id="KW-0732">Signal</keyword>
<dbReference type="AlphaFoldDB" id="A0A8C9T272"/>
<keyword evidence="3" id="KW-1015">Disulfide bond</keyword>